<organism evidence="9 10">
    <name type="scientific">Fuerstiella marisgermanici</name>
    <dbReference type="NCBI Taxonomy" id="1891926"/>
    <lineage>
        <taxon>Bacteria</taxon>
        <taxon>Pseudomonadati</taxon>
        <taxon>Planctomycetota</taxon>
        <taxon>Planctomycetia</taxon>
        <taxon>Planctomycetales</taxon>
        <taxon>Planctomycetaceae</taxon>
        <taxon>Fuerstiella</taxon>
    </lineage>
</organism>
<dbReference type="EMBL" id="CP017641">
    <property type="protein sequence ID" value="APZ95077.1"/>
    <property type="molecule type" value="Genomic_DNA"/>
</dbReference>
<sequence>MQREAGRSYGPWQILKTTEAYRDPWLKVEFDDVVRPDGNPGTHSVVTIKPGVCVLAFQDDHVFLTEEFHYAVGRVTIEAVSGGREDDEPPLICAQRELAEELGIVADSWTELTTVDPFTASVVSPTTLFLATDLSFQDANPEGTEQIRCVKMTAREAFDAVCAGQITHTPSCIVILQHWIRRQLRYSVSR</sequence>
<accession>A0A1P8WM07</accession>
<dbReference type="PANTHER" id="PTHR11839:SF18">
    <property type="entry name" value="NUDIX HYDROLASE DOMAIN-CONTAINING PROTEIN"/>
    <property type="match status" value="1"/>
</dbReference>
<evidence type="ECO:0000256" key="2">
    <source>
        <dbReference type="ARBA" id="ARBA00001946"/>
    </source>
</evidence>
<gene>
    <name evidence="9" type="primary">nudF</name>
    <name evidence="9" type="ORF">Fuma_04729</name>
</gene>
<dbReference type="Gene3D" id="3.90.79.10">
    <property type="entry name" value="Nucleoside Triphosphate Pyrophosphohydrolase"/>
    <property type="match status" value="1"/>
</dbReference>
<keyword evidence="10" id="KW-1185">Reference proteome</keyword>
<evidence type="ECO:0000256" key="1">
    <source>
        <dbReference type="ARBA" id="ARBA00000847"/>
    </source>
</evidence>
<name>A0A1P8WM07_9PLAN</name>
<dbReference type="KEGG" id="fmr:Fuma_04729"/>
<evidence type="ECO:0000256" key="5">
    <source>
        <dbReference type="ARBA" id="ARBA00022801"/>
    </source>
</evidence>
<feature type="domain" description="Nudix hydrolase" evidence="8">
    <location>
        <begin position="47"/>
        <end position="174"/>
    </location>
</feature>
<reference evidence="9 10" key="1">
    <citation type="journal article" date="2016" name="Front. Microbiol.">
        <title>Fuerstia marisgermanicae gen. nov., sp. nov., an Unusual Member of the Phylum Planctomycetes from the German Wadden Sea.</title>
        <authorList>
            <person name="Kohn T."/>
            <person name="Heuer A."/>
            <person name="Jogler M."/>
            <person name="Vollmers J."/>
            <person name="Boedeker C."/>
            <person name="Bunk B."/>
            <person name="Rast P."/>
            <person name="Borchert D."/>
            <person name="Glockner I."/>
            <person name="Freese H.M."/>
            <person name="Klenk H.P."/>
            <person name="Overmann J."/>
            <person name="Kaster A.K."/>
            <person name="Rohde M."/>
            <person name="Wiegand S."/>
            <person name="Jogler C."/>
        </authorList>
    </citation>
    <scope>NUCLEOTIDE SEQUENCE [LARGE SCALE GENOMIC DNA]</scope>
    <source>
        <strain evidence="9 10">NH11</strain>
    </source>
</reference>
<dbReference type="RefSeq" id="WP_077026293.1">
    <property type="nucleotide sequence ID" value="NZ_CP017641.1"/>
</dbReference>
<evidence type="ECO:0000256" key="6">
    <source>
        <dbReference type="ARBA" id="ARBA00032162"/>
    </source>
</evidence>
<dbReference type="InterPro" id="IPR000086">
    <property type="entry name" value="NUDIX_hydrolase_dom"/>
</dbReference>
<dbReference type="PANTHER" id="PTHR11839">
    <property type="entry name" value="UDP/ADP-SUGAR PYROPHOSPHATASE"/>
    <property type="match status" value="1"/>
</dbReference>
<evidence type="ECO:0000256" key="4">
    <source>
        <dbReference type="ARBA" id="ARBA00016377"/>
    </source>
</evidence>
<dbReference type="GO" id="GO:0016787">
    <property type="term" value="F:hydrolase activity"/>
    <property type="evidence" value="ECO:0007669"/>
    <property type="project" value="UniProtKB-KW"/>
</dbReference>
<keyword evidence="5 9" id="KW-0378">Hydrolase</keyword>
<comment type="similarity">
    <text evidence="3">Belongs to the Nudix hydrolase family. NudK subfamily.</text>
</comment>
<dbReference type="OrthoDB" id="9806150at2"/>
<evidence type="ECO:0000256" key="7">
    <source>
        <dbReference type="ARBA" id="ARBA00032272"/>
    </source>
</evidence>
<dbReference type="Proteomes" id="UP000187735">
    <property type="component" value="Chromosome"/>
</dbReference>
<evidence type="ECO:0000259" key="8">
    <source>
        <dbReference type="PROSITE" id="PS51462"/>
    </source>
</evidence>
<comment type="catalytic activity">
    <reaction evidence="1">
        <text>GDP-alpha-D-mannose + H2O = alpha-D-mannose 1-phosphate + GMP + 2 H(+)</text>
        <dbReference type="Rhea" id="RHEA:27978"/>
        <dbReference type="ChEBI" id="CHEBI:15377"/>
        <dbReference type="ChEBI" id="CHEBI:15378"/>
        <dbReference type="ChEBI" id="CHEBI:57527"/>
        <dbReference type="ChEBI" id="CHEBI:58115"/>
        <dbReference type="ChEBI" id="CHEBI:58409"/>
    </reaction>
</comment>
<dbReference type="PROSITE" id="PS00893">
    <property type="entry name" value="NUDIX_BOX"/>
    <property type="match status" value="1"/>
</dbReference>
<protein>
    <recommendedName>
        <fullName evidence="4">GDP-mannose pyrophosphatase</fullName>
    </recommendedName>
    <alternativeName>
        <fullName evidence="6">GDP-mannose hydrolase</fullName>
    </alternativeName>
    <alternativeName>
        <fullName evidence="7">GDPMK</fullName>
    </alternativeName>
</protein>
<dbReference type="GO" id="GO:0006753">
    <property type="term" value="P:nucleoside phosphate metabolic process"/>
    <property type="evidence" value="ECO:0007669"/>
    <property type="project" value="TreeGrafter"/>
</dbReference>
<dbReference type="GO" id="GO:0019693">
    <property type="term" value="P:ribose phosphate metabolic process"/>
    <property type="evidence" value="ECO:0007669"/>
    <property type="project" value="TreeGrafter"/>
</dbReference>
<dbReference type="GO" id="GO:0005829">
    <property type="term" value="C:cytosol"/>
    <property type="evidence" value="ECO:0007669"/>
    <property type="project" value="TreeGrafter"/>
</dbReference>
<proteinExistence type="inferred from homology"/>
<dbReference type="Pfam" id="PF00293">
    <property type="entry name" value="NUDIX"/>
    <property type="match status" value="1"/>
</dbReference>
<evidence type="ECO:0000256" key="3">
    <source>
        <dbReference type="ARBA" id="ARBA00007275"/>
    </source>
</evidence>
<dbReference type="InterPro" id="IPR020084">
    <property type="entry name" value="NUDIX_hydrolase_CS"/>
</dbReference>
<dbReference type="InterPro" id="IPR015797">
    <property type="entry name" value="NUDIX_hydrolase-like_dom_sf"/>
</dbReference>
<dbReference type="PROSITE" id="PS51462">
    <property type="entry name" value="NUDIX"/>
    <property type="match status" value="1"/>
</dbReference>
<comment type="cofactor">
    <cofactor evidence="2">
        <name>Mg(2+)</name>
        <dbReference type="ChEBI" id="CHEBI:18420"/>
    </cofactor>
</comment>
<dbReference type="SUPFAM" id="SSF55811">
    <property type="entry name" value="Nudix"/>
    <property type="match status" value="1"/>
</dbReference>
<dbReference type="STRING" id="1891926.Fuma_04729"/>
<dbReference type="AlphaFoldDB" id="A0A1P8WM07"/>
<evidence type="ECO:0000313" key="9">
    <source>
        <dbReference type="EMBL" id="APZ95077.1"/>
    </source>
</evidence>
<evidence type="ECO:0000313" key="10">
    <source>
        <dbReference type="Proteomes" id="UP000187735"/>
    </source>
</evidence>